<dbReference type="InterPro" id="IPR029787">
    <property type="entry name" value="Nucleotide_cyclase"/>
</dbReference>
<keyword evidence="1" id="KW-0812">Transmembrane</keyword>
<feature type="transmembrane region" description="Helical" evidence="1">
    <location>
        <begin position="165"/>
        <end position="189"/>
    </location>
</feature>
<dbReference type="AlphaFoldDB" id="A0A428YYR7"/>
<dbReference type="PROSITE" id="PS50887">
    <property type="entry name" value="GGDEF"/>
    <property type="match status" value="1"/>
</dbReference>
<dbReference type="GO" id="GO:0043709">
    <property type="term" value="P:cell adhesion involved in single-species biofilm formation"/>
    <property type="evidence" value="ECO:0007669"/>
    <property type="project" value="TreeGrafter"/>
</dbReference>
<keyword evidence="1" id="KW-1133">Transmembrane helix</keyword>
<feature type="transmembrane region" description="Helical" evidence="1">
    <location>
        <begin position="210"/>
        <end position="226"/>
    </location>
</feature>
<feature type="transmembrane region" description="Helical" evidence="1">
    <location>
        <begin position="28"/>
        <end position="52"/>
    </location>
</feature>
<dbReference type="SMART" id="SM00267">
    <property type="entry name" value="GGDEF"/>
    <property type="match status" value="1"/>
</dbReference>
<dbReference type="Pfam" id="PF00990">
    <property type="entry name" value="GGDEF"/>
    <property type="match status" value="1"/>
</dbReference>
<dbReference type="FunFam" id="3.30.70.270:FF:000001">
    <property type="entry name" value="Diguanylate cyclase domain protein"/>
    <property type="match status" value="1"/>
</dbReference>
<feature type="domain" description="GGDEF" evidence="2">
    <location>
        <begin position="286"/>
        <end position="424"/>
    </location>
</feature>
<dbReference type="PANTHER" id="PTHR45138">
    <property type="entry name" value="REGULATORY COMPONENTS OF SENSORY TRANSDUCTION SYSTEM"/>
    <property type="match status" value="1"/>
</dbReference>
<evidence type="ECO:0000313" key="3">
    <source>
        <dbReference type="EMBL" id="RSM75863.1"/>
    </source>
</evidence>
<dbReference type="PANTHER" id="PTHR45138:SF9">
    <property type="entry name" value="DIGUANYLATE CYCLASE DGCM-RELATED"/>
    <property type="match status" value="1"/>
</dbReference>
<dbReference type="InterPro" id="IPR043128">
    <property type="entry name" value="Rev_trsase/Diguanyl_cyclase"/>
</dbReference>
<dbReference type="GO" id="GO:0005886">
    <property type="term" value="C:plasma membrane"/>
    <property type="evidence" value="ECO:0007669"/>
    <property type="project" value="TreeGrafter"/>
</dbReference>
<dbReference type="SUPFAM" id="SSF55073">
    <property type="entry name" value="Nucleotide cyclase"/>
    <property type="match status" value="1"/>
</dbReference>
<name>A0A428YYR7_KIBAR</name>
<dbReference type="InterPro" id="IPR000160">
    <property type="entry name" value="GGDEF_dom"/>
</dbReference>
<sequence>MWGWTQGPSVGEMSEGHRRLVQVAPAGVVYFWATMLATAAVLAVATVLQPIASIDLARAGLLTGMALVHAEAARTVEQVRRRDDAAAHIDLNSTWTIAAALVLPLPLTAVIIVVIYTHVWFRVRRTPLFRRIFNVAMYILAAGAASAVLNLLGPTPIPELMSGPSGALLVVAATAAYTVTNLLVLFGWLALSRMIPNPHKTALGNKSDNALEVATLCFGVFVAVMLHDYPLLLPVSLPLILVLHRNVLIRQLEEDARTDAKTMLLNATAWTDSARNELIRADRRGEDAGVLVLDLDLFKRVNDTYGHLAGDEVLKQFAATLRAEVRTTDLVGRFGGEEFVVLLPDSSTAHSVGIGERIRQRVEKLTVSVQTGDERPIVEGLSVSIGVAQFPAHGQNLDELLSAADKALYAAKSSGRNQVRIPEFNSP</sequence>
<dbReference type="NCBIfam" id="TIGR00254">
    <property type="entry name" value="GGDEF"/>
    <property type="match status" value="1"/>
</dbReference>
<evidence type="ECO:0000259" key="2">
    <source>
        <dbReference type="PROSITE" id="PS50887"/>
    </source>
</evidence>
<dbReference type="OrthoDB" id="23692at2"/>
<feature type="transmembrane region" description="Helical" evidence="1">
    <location>
        <begin position="133"/>
        <end position="153"/>
    </location>
</feature>
<dbReference type="Gene3D" id="3.30.70.270">
    <property type="match status" value="1"/>
</dbReference>
<dbReference type="CDD" id="cd01949">
    <property type="entry name" value="GGDEF"/>
    <property type="match status" value="1"/>
</dbReference>
<dbReference type="Proteomes" id="UP000287547">
    <property type="component" value="Unassembled WGS sequence"/>
</dbReference>
<dbReference type="InterPro" id="IPR050469">
    <property type="entry name" value="Diguanylate_Cyclase"/>
</dbReference>
<feature type="transmembrane region" description="Helical" evidence="1">
    <location>
        <begin position="97"/>
        <end position="121"/>
    </location>
</feature>
<proteinExistence type="predicted"/>
<protein>
    <submittedName>
        <fullName evidence="3">GGDEF domain-containing protein</fullName>
    </submittedName>
</protein>
<dbReference type="GO" id="GO:0052621">
    <property type="term" value="F:diguanylate cyclase activity"/>
    <property type="evidence" value="ECO:0007669"/>
    <property type="project" value="TreeGrafter"/>
</dbReference>
<evidence type="ECO:0000313" key="4">
    <source>
        <dbReference type="Proteomes" id="UP000287547"/>
    </source>
</evidence>
<evidence type="ECO:0000256" key="1">
    <source>
        <dbReference type="SAM" id="Phobius"/>
    </source>
</evidence>
<dbReference type="EMBL" id="QHKI01000046">
    <property type="protein sequence ID" value="RSM75863.1"/>
    <property type="molecule type" value="Genomic_DNA"/>
</dbReference>
<reference evidence="3 4" key="1">
    <citation type="submission" date="2018-05" db="EMBL/GenBank/DDBJ databases">
        <title>Evolution of GPA BGCs.</title>
        <authorList>
            <person name="Waglechner N."/>
            <person name="Wright G.D."/>
        </authorList>
    </citation>
    <scope>NUCLEOTIDE SEQUENCE [LARGE SCALE GENOMIC DNA]</scope>
    <source>
        <strain evidence="3 4">A82846</strain>
    </source>
</reference>
<accession>A0A428YYR7</accession>
<keyword evidence="1" id="KW-0472">Membrane</keyword>
<organism evidence="3 4">
    <name type="scientific">Kibdelosporangium aridum</name>
    <dbReference type="NCBI Taxonomy" id="2030"/>
    <lineage>
        <taxon>Bacteria</taxon>
        <taxon>Bacillati</taxon>
        <taxon>Actinomycetota</taxon>
        <taxon>Actinomycetes</taxon>
        <taxon>Pseudonocardiales</taxon>
        <taxon>Pseudonocardiaceae</taxon>
        <taxon>Kibdelosporangium</taxon>
    </lineage>
</organism>
<dbReference type="GO" id="GO:1902201">
    <property type="term" value="P:negative regulation of bacterial-type flagellum-dependent cell motility"/>
    <property type="evidence" value="ECO:0007669"/>
    <property type="project" value="TreeGrafter"/>
</dbReference>
<gene>
    <name evidence="3" type="ORF">DMH04_37670</name>
</gene>
<comment type="caution">
    <text evidence="3">The sequence shown here is derived from an EMBL/GenBank/DDBJ whole genome shotgun (WGS) entry which is preliminary data.</text>
</comment>